<keyword evidence="3" id="KW-0862">Zinc</keyword>
<evidence type="ECO:0000313" key="7">
    <source>
        <dbReference type="EnsemblMetazoa" id="GBRI002167-PA"/>
    </source>
</evidence>
<feature type="signal peptide" evidence="5">
    <location>
        <begin position="1"/>
        <end position="19"/>
    </location>
</feature>
<dbReference type="Pfam" id="PF13639">
    <property type="entry name" value="zf-RING_2"/>
    <property type="match status" value="1"/>
</dbReference>
<feature type="chain" id="PRO_5008399831" evidence="5">
    <location>
        <begin position="20"/>
        <end position="232"/>
    </location>
</feature>
<organism evidence="7 8">
    <name type="scientific">Glossina brevipalpis</name>
    <dbReference type="NCBI Taxonomy" id="37001"/>
    <lineage>
        <taxon>Eukaryota</taxon>
        <taxon>Metazoa</taxon>
        <taxon>Ecdysozoa</taxon>
        <taxon>Arthropoda</taxon>
        <taxon>Hexapoda</taxon>
        <taxon>Insecta</taxon>
        <taxon>Pterygota</taxon>
        <taxon>Neoptera</taxon>
        <taxon>Endopterygota</taxon>
        <taxon>Diptera</taxon>
        <taxon>Brachycera</taxon>
        <taxon>Muscomorpha</taxon>
        <taxon>Hippoboscoidea</taxon>
        <taxon>Glossinidae</taxon>
        <taxon>Glossina</taxon>
    </lineage>
</organism>
<dbReference type="STRING" id="37001.A0A1A9W0Q8"/>
<dbReference type="InterPro" id="IPR001841">
    <property type="entry name" value="Znf_RING"/>
</dbReference>
<dbReference type="VEuPathDB" id="VectorBase:GBRI002167"/>
<dbReference type="GO" id="GO:0005634">
    <property type="term" value="C:nucleus"/>
    <property type="evidence" value="ECO:0007669"/>
    <property type="project" value="TreeGrafter"/>
</dbReference>
<dbReference type="PANTHER" id="PTHR45931">
    <property type="entry name" value="SI:CH211-59O9.10"/>
    <property type="match status" value="1"/>
</dbReference>
<dbReference type="AlphaFoldDB" id="A0A1A9W0Q8"/>
<name>A0A1A9W0Q8_9MUSC</name>
<reference evidence="8" key="1">
    <citation type="submission" date="2014-03" db="EMBL/GenBank/DDBJ databases">
        <authorList>
            <person name="Aksoy S."/>
            <person name="Warren W."/>
            <person name="Wilson R.K."/>
        </authorList>
    </citation>
    <scope>NUCLEOTIDE SEQUENCE [LARGE SCALE GENOMIC DNA]</scope>
    <source>
        <strain evidence="8">IAEA</strain>
    </source>
</reference>
<dbReference type="EnsemblMetazoa" id="GBRI002167-RA">
    <property type="protein sequence ID" value="GBRI002167-PA"/>
    <property type="gene ID" value="GBRI002167"/>
</dbReference>
<keyword evidence="2 4" id="KW-0863">Zinc-finger</keyword>
<dbReference type="InterPro" id="IPR013083">
    <property type="entry name" value="Znf_RING/FYVE/PHD"/>
</dbReference>
<evidence type="ECO:0000256" key="5">
    <source>
        <dbReference type="SAM" id="SignalP"/>
    </source>
</evidence>
<evidence type="ECO:0000256" key="4">
    <source>
        <dbReference type="PROSITE-ProRule" id="PRU00175"/>
    </source>
</evidence>
<feature type="domain" description="RING-type" evidence="6">
    <location>
        <begin position="119"/>
        <end position="160"/>
    </location>
</feature>
<proteinExistence type="predicted"/>
<protein>
    <submittedName>
        <fullName evidence="7">RING-type domain-containing protein</fullName>
    </submittedName>
</protein>
<evidence type="ECO:0000256" key="2">
    <source>
        <dbReference type="ARBA" id="ARBA00022771"/>
    </source>
</evidence>
<evidence type="ECO:0000256" key="3">
    <source>
        <dbReference type="ARBA" id="ARBA00022833"/>
    </source>
</evidence>
<dbReference type="Proteomes" id="UP000091820">
    <property type="component" value="Unassembled WGS sequence"/>
</dbReference>
<keyword evidence="5" id="KW-0732">Signal</keyword>
<dbReference type="GO" id="GO:0006511">
    <property type="term" value="P:ubiquitin-dependent protein catabolic process"/>
    <property type="evidence" value="ECO:0007669"/>
    <property type="project" value="TreeGrafter"/>
</dbReference>
<sequence>MALIGSLLLHLKCLQFSKTQQLIDEVRQDLNCLINKRQDLEEMRSSWDSESQGSWDSAFQQSIYEVRQYLNYFNRQQVLEEARSRLNQLSGDDRMIMVNVFIPSEEFNIETSNGDQLSCAICIDDLLSKEIIRTLPCNHRFHVKCIDKWLQSHNTCPMCRAPVIDDYFMPAPKQNQNNGVLSLLRNERVVNPTINNHIREDRISSGELELITNSEGNPQTTYRFVVNYMRSD</sequence>
<evidence type="ECO:0000259" key="6">
    <source>
        <dbReference type="PROSITE" id="PS50089"/>
    </source>
</evidence>
<keyword evidence="1" id="KW-0479">Metal-binding</keyword>
<evidence type="ECO:0000256" key="1">
    <source>
        <dbReference type="ARBA" id="ARBA00022723"/>
    </source>
</evidence>
<dbReference type="CDD" id="cd16454">
    <property type="entry name" value="RING-H2_PA-TM-RING"/>
    <property type="match status" value="1"/>
</dbReference>
<dbReference type="InterPro" id="IPR051834">
    <property type="entry name" value="RING_finger_E3_ligase"/>
</dbReference>
<dbReference type="GO" id="GO:0008270">
    <property type="term" value="F:zinc ion binding"/>
    <property type="evidence" value="ECO:0007669"/>
    <property type="project" value="UniProtKB-KW"/>
</dbReference>
<keyword evidence="8" id="KW-1185">Reference proteome</keyword>
<dbReference type="PANTHER" id="PTHR45931:SF3">
    <property type="entry name" value="RING ZINC FINGER-CONTAINING PROTEIN"/>
    <property type="match status" value="1"/>
</dbReference>
<evidence type="ECO:0000313" key="8">
    <source>
        <dbReference type="Proteomes" id="UP000091820"/>
    </source>
</evidence>
<reference evidence="7" key="2">
    <citation type="submission" date="2020-05" db="UniProtKB">
        <authorList>
            <consortium name="EnsemblMetazoa"/>
        </authorList>
    </citation>
    <scope>IDENTIFICATION</scope>
    <source>
        <strain evidence="7">IAEA</strain>
    </source>
</reference>
<dbReference type="PROSITE" id="PS50089">
    <property type="entry name" value="ZF_RING_2"/>
    <property type="match status" value="1"/>
</dbReference>
<dbReference type="SUPFAM" id="SSF57850">
    <property type="entry name" value="RING/U-box"/>
    <property type="match status" value="1"/>
</dbReference>
<accession>A0A1A9W0Q8</accession>
<dbReference type="SMART" id="SM00184">
    <property type="entry name" value="RING"/>
    <property type="match status" value="1"/>
</dbReference>
<dbReference type="GO" id="GO:0061630">
    <property type="term" value="F:ubiquitin protein ligase activity"/>
    <property type="evidence" value="ECO:0007669"/>
    <property type="project" value="TreeGrafter"/>
</dbReference>
<dbReference type="Gene3D" id="3.30.40.10">
    <property type="entry name" value="Zinc/RING finger domain, C3HC4 (zinc finger)"/>
    <property type="match status" value="1"/>
</dbReference>